<evidence type="ECO:0000313" key="1">
    <source>
        <dbReference type="EMBL" id="AJY76223.1"/>
    </source>
</evidence>
<keyword evidence="2" id="KW-1185">Reference proteome</keyword>
<sequence length="151" mass="16999">MNLQILEQQEQELEFTSFTNEDALRLGLKIIEYAKENGTSIAVHIEGNRVPLFTHLMEGTSEENYTWLFRKKRIVDHYNRSSAYIEARFAQNGTTHSESSLLSPAEYQAVGGSFPIRIRGIGVVGTVTVGGLTGQLDHDYAVEGIRRLLNR</sequence>
<gene>
    <name evidence="1" type="ORF">VN24_18725</name>
</gene>
<dbReference type="AlphaFoldDB" id="A0A0D5NMT5"/>
<organism evidence="1 2">
    <name type="scientific">Paenibacillus beijingensis</name>
    <dbReference type="NCBI Taxonomy" id="1126833"/>
    <lineage>
        <taxon>Bacteria</taxon>
        <taxon>Bacillati</taxon>
        <taxon>Bacillota</taxon>
        <taxon>Bacilli</taxon>
        <taxon>Bacillales</taxon>
        <taxon>Paenibacillaceae</taxon>
        <taxon>Paenibacillus</taxon>
    </lineage>
</organism>
<accession>A0A0D5NMT5</accession>
<evidence type="ECO:0000313" key="2">
    <source>
        <dbReference type="Proteomes" id="UP000032633"/>
    </source>
</evidence>
<dbReference type="InterPro" id="IPR005624">
    <property type="entry name" value="PduO/GlcC-like"/>
</dbReference>
<dbReference type="InterPro" id="IPR010371">
    <property type="entry name" value="YBR137W-like"/>
</dbReference>
<dbReference type="HOGENOM" id="CLU_101036_2_0_9"/>
<dbReference type="InterPro" id="IPR038084">
    <property type="entry name" value="PduO/GlcC-like_sf"/>
</dbReference>
<dbReference type="SUPFAM" id="SSF143744">
    <property type="entry name" value="GlcG-like"/>
    <property type="match status" value="1"/>
</dbReference>
<dbReference type="OrthoDB" id="9815315at2"/>
<dbReference type="NCBIfam" id="NF002696">
    <property type="entry name" value="PRK02487.1-5"/>
    <property type="match status" value="1"/>
</dbReference>
<dbReference type="PATRIC" id="fig|1126833.4.peg.4119"/>
<dbReference type="Proteomes" id="UP000032633">
    <property type="component" value="Chromosome"/>
</dbReference>
<dbReference type="PANTHER" id="PTHR28255:SF1">
    <property type="entry name" value="UPF0303 PROTEIN YBR137W"/>
    <property type="match status" value="1"/>
</dbReference>
<dbReference type="PIRSF" id="PIRSF008757">
    <property type="entry name" value="UCP008757"/>
    <property type="match status" value="1"/>
</dbReference>
<dbReference type="KEGG" id="pbj:VN24_18725"/>
<dbReference type="PANTHER" id="PTHR28255">
    <property type="match status" value="1"/>
</dbReference>
<proteinExistence type="predicted"/>
<dbReference type="Pfam" id="PF03928">
    <property type="entry name" value="HbpS-like"/>
    <property type="match status" value="1"/>
</dbReference>
<dbReference type="EMBL" id="CP011058">
    <property type="protein sequence ID" value="AJY76223.1"/>
    <property type="molecule type" value="Genomic_DNA"/>
</dbReference>
<dbReference type="RefSeq" id="WP_045671651.1">
    <property type="nucleotide sequence ID" value="NZ_CP011058.1"/>
</dbReference>
<reference evidence="2" key="2">
    <citation type="submission" date="2015-03" db="EMBL/GenBank/DDBJ databases">
        <title>Genome sequence of Paenibacillus beijingensis strain DSM 24997T.</title>
        <authorList>
            <person name="Kwak Y."/>
            <person name="Shin J.-H."/>
        </authorList>
    </citation>
    <scope>NUCLEOTIDE SEQUENCE [LARGE SCALE GENOMIC DNA]</scope>
    <source>
        <strain evidence="2">DSM 24997</strain>
    </source>
</reference>
<dbReference type="Gene3D" id="3.30.450.150">
    <property type="entry name" value="Haem-degrading domain"/>
    <property type="match status" value="1"/>
</dbReference>
<reference evidence="1 2" key="1">
    <citation type="journal article" date="2015" name="J. Biotechnol.">
        <title>Complete genome sequence of Paenibacillus beijingensis 7188(T) (=DSM 24997(T)), a novel rhizobacterium from jujube garden soil.</title>
        <authorList>
            <person name="Kwak Y."/>
            <person name="Shin J.H."/>
        </authorList>
    </citation>
    <scope>NUCLEOTIDE SEQUENCE [LARGE SCALE GENOMIC DNA]</scope>
    <source>
        <strain evidence="1 2">DSM 24997</strain>
    </source>
</reference>
<protein>
    <submittedName>
        <fullName evidence="1">Uncharacterized protein</fullName>
    </submittedName>
</protein>
<name>A0A0D5NMT5_9BACL</name>